<keyword evidence="1" id="KW-0812">Transmembrane</keyword>
<dbReference type="RefSeq" id="WP_184170262.1">
    <property type="nucleotide sequence ID" value="NZ_JACHLN010000004.1"/>
</dbReference>
<accession>A0A7W7NTP6</accession>
<feature type="transmembrane region" description="Helical" evidence="1">
    <location>
        <begin position="7"/>
        <end position="28"/>
    </location>
</feature>
<proteinExistence type="predicted"/>
<reference evidence="3 4" key="1">
    <citation type="submission" date="2020-08" db="EMBL/GenBank/DDBJ databases">
        <title>Functional genomics of gut bacteria from endangered species of beetles.</title>
        <authorList>
            <person name="Carlos-Shanley C."/>
        </authorList>
    </citation>
    <scope>NUCLEOTIDE SEQUENCE [LARGE SCALE GENOMIC DNA]</scope>
    <source>
        <strain evidence="3 4">S00224</strain>
    </source>
</reference>
<keyword evidence="1" id="KW-1133">Transmembrane helix</keyword>
<dbReference type="InterPro" id="IPR009683">
    <property type="entry name" value="Extensin-like_C"/>
</dbReference>
<dbReference type="AlphaFoldDB" id="A0A7W7NTP6"/>
<gene>
    <name evidence="3" type="ORF">HNP52_004225</name>
</gene>
<organism evidence="3 4">
    <name type="scientific">Sphingomonas kyeonggiensis</name>
    <dbReference type="NCBI Taxonomy" id="1268553"/>
    <lineage>
        <taxon>Bacteria</taxon>
        <taxon>Pseudomonadati</taxon>
        <taxon>Pseudomonadota</taxon>
        <taxon>Alphaproteobacteria</taxon>
        <taxon>Sphingomonadales</taxon>
        <taxon>Sphingomonadaceae</taxon>
        <taxon>Sphingomonas</taxon>
    </lineage>
</organism>
<evidence type="ECO:0000313" key="4">
    <source>
        <dbReference type="Proteomes" id="UP000575241"/>
    </source>
</evidence>
<dbReference type="Pfam" id="PF06904">
    <property type="entry name" value="Extensin-like_C"/>
    <property type="match status" value="1"/>
</dbReference>
<keyword evidence="1" id="KW-0472">Membrane</keyword>
<comment type="caution">
    <text evidence="3">The sequence shown here is derived from an EMBL/GenBank/DDBJ whole genome shotgun (WGS) entry which is preliminary data.</text>
</comment>
<dbReference type="EMBL" id="JACHLN010000004">
    <property type="protein sequence ID" value="MBB4841128.1"/>
    <property type="molecule type" value="Genomic_DNA"/>
</dbReference>
<dbReference type="Proteomes" id="UP000575241">
    <property type="component" value="Unassembled WGS sequence"/>
</dbReference>
<name>A0A7W7NTP6_9SPHN</name>
<evidence type="ECO:0000313" key="3">
    <source>
        <dbReference type="EMBL" id="MBB4841128.1"/>
    </source>
</evidence>
<evidence type="ECO:0000256" key="1">
    <source>
        <dbReference type="SAM" id="Phobius"/>
    </source>
</evidence>
<keyword evidence="4" id="KW-1185">Reference proteome</keyword>
<evidence type="ECO:0000259" key="2">
    <source>
        <dbReference type="Pfam" id="PF06904"/>
    </source>
</evidence>
<sequence length="244" mass="26478">MKRVRRAIGWTILAAVLLFGLFLGWAVLRGRPQDLPWTRLDLSQPIGVFTGRKLAGLSDDYAECRALLRAAGVRYTALPEVKGSDPACGYGDGVRLTAGGSRGIAMSPANPGTSCPVAAALSLWEWEIVQPAAQKHFGVQVAQIEHLGSYSCRRIYGRSAGDWSEHATADALDVAGFRLADGTRISVLKDWGEGGEKAAFLREVRTGACKLFSTVLSPDYNAAHRDHLHLDEAERGEMGWRACR</sequence>
<feature type="domain" description="Extensin-like C-terminal" evidence="2">
    <location>
        <begin position="63"/>
        <end position="244"/>
    </location>
</feature>
<protein>
    <recommendedName>
        <fullName evidence="2">Extensin-like C-terminal domain-containing protein</fullName>
    </recommendedName>
</protein>